<sequence length="519" mass="57652">MGLWEAIITHVIGPIVTKIFEALGEVFTAWFGRREKRKEAKEEKRKKKEAEERKKRKSRPAPAPEPDPGIIDNFLFNVSAQGAPNFIGLYFVGIYLIGLHFIANFIFENNSFVTDHVLENNFLASVLVRNKLITDVGVVVVENIVEACDHLLADLYLVAGPSHAPSSPGRFQRHFLVDFYLLQKLNHDTSFRAHNHDCPLCTPPADTLLPKSPNIANRVVKRGGGTGHKKISASVQEAKLMKKFIETTGKRWLGGIEKVLPWPFNDGWRRITDQKFRELDSFIEDFQRRHRSQSINSYEADADAEDDDDDDDDDVAELTLADLGLDAFDTDESELEEPIPAQVDFRELGLGDIDLGNAKPVEDRSVSSDMVLKDSWTGLGGVPGNFSLWAPESAAPTYVHITPSSNDNREDGDFRCSSEDPAPQVVCEDLVQGLLNARDVPWTRLLPQEYCLTTHEGQCCIGWKADATASTEIGAFEVAPGIGHILNQCSDQQGLVSGYTNYTVGGVETFQYLTFGSGL</sequence>
<keyword evidence="2" id="KW-1133">Transmembrane helix</keyword>
<keyword evidence="2" id="KW-0812">Transmembrane</keyword>
<feature type="transmembrane region" description="Helical" evidence="2">
    <location>
        <begin position="87"/>
        <end position="107"/>
    </location>
</feature>
<dbReference type="OrthoDB" id="3705032at2759"/>
<keyword evidence="4" id="KW-1185">Reference proteome</keyword>
<feature type="region of interest" description="Disordered" evidence="1">
    <location>
        <begin position="294"/>
        <end position="314"/>
    </location>
</feature>
<organism evidence="3 4">
    <name type="scientific">Colletotrichum orbiculare (strain 104-T / ATCC 96160 / CBS 514.97 / LARS 414 / MAFF 240422)</name>
    <name type="common">Cucumber anthracnose fungus</name>
    <name type="synonym">Colletotrichum lagenarium</name>
    <dbReference type="NCBI Taxonomy" id="1213857"/>
    <lineage>
        <taxon>Eukaryota</taxon>
        <taxon>Fungi</taxon>
        <taxon>Dikarya</taxon>
        <taxon>Ascomycota</taxon>
        <taxon>Pezizomycotina</taxon>
        <taxon>Sordariomycetes</taxon>
        <taxon>Hypocreomycetidae</taxon>
        <taxon>Glomerellales</taxon>
        <taxon>Glomerellaceae</taxon>
        <taxon>Colletotrichum</taxon>
        <taxon>Colletotrichum orbiculare species complex</taxon>
    </lineage>
</organism>
<dbReference type="EMBL" id="AMCV02000014">
    <property type="protein sequence ID" value="TDZ21597.1"/>
    <property type="molecule type" value="Genomic_DNA"/>
</dbReference>
<evidence type="ECO:0000256" key="1">
    <source>
        <dbReference type="SAM" id="MobiDB-lite"/>
    </source>
</evidence>
<protein>
    <submittedName>
        <fullName evidence="3">Uncharacterized protein</fullName>
    </submittedName>
</protein>
<evidence type="ECO:0000313" key="3">
    <source>
        <dbReference type="EMBL" id="TDZ21597.1"/>
    </source>
</evidence>
<gene>
    <name evidence="3" type="ORF">Cob_v005450</name>
</gene>
<dbReference type="AlphaFoldDB" id="A0A484FWZ3"/>
<feature type="compositionally biased region" description="Basic and acidic residues" evidence="1">
    <location>
        <begin position="38"/>
        <end position="53"/>
    </location>
</feature>
<keyword evidence="2" id="KW-0472">Membrane</keyword>
<evidence type="ECO:0000256" key="2">
    <source>
        <dbReference type="SAM" id="Phobius"/>
    </source>
</evidence>
<reference evidence="4" key="1">
    <citation type="journal article" date="2013" name="New Phytol.">
        <title>Comparative genomic and transcriptomic analyses reveal the hemibiotrophic stage shift of Colletotrichum fungi.</title>
        <authorList>
            <person name="Gan P."/>
            <person name="Ikeda K."/>
            <person name="Irieda H."/>
            <person name="Narusaka M."/>
            <person name="O'Connell R.J."/>
            <person name="Narusaka Y."/>
            <person name="Takano Y."/>
            <person name="Kubo Y."/>
            <person name="Shirasu K."/>
        </authorList>
    </citation>
    <scope>NUCLEOTIDE SEQUENCE [LARGE SCALE GENOMIC DNA]</scope>
    <source>
        <strain evidence="4">104-T / ATCC 96160 / CBS 514.97 / LARS 414 / MAFF 240422</strain>
    </source>
</reference>
<feature type="compositionally biased region" description="Acidic residues" evidence="1">
    <location>
        <begin position="300"/>
        <end position="314"/>
    </location>
</feature>
<accession>A0A484FWZ3</accession>
<proteinExistence type="predicted"/>
<evidence type="ECO:0000313" key="4">
    <source>
        <dbReference type="Proteomes" id="UP000014480"/>
    </source>
</evidence>
<reference evidence="4" key="2">
    <citation type="journal article" date="2019" name="Mol. Plant Microbe Interact.">
        <title>Genome sequence resources for four phytopathogenic fungi from the Colletotrichum orbiculare species complex.</title>
        <authorList>
            <person name="Gan P."/>
            <person name="Tsushima A."/>
            <person name="Narusaka M."/>
            <person name="Narusaka Y."/>
            <person name="Takano Y."/>
            <person name="Kubo Y."/>
            <person name="Shirasu K."/>
        </authorList>
    </citation>
    <scope>GENOME REANNOTATION</scope>
    <source>
        <strain evidence="4">104-T / ATCC 96160 / CBS 514.97 / LARS 414 / MAFF 240422</strain>
    </source>
</reference>
<name>A0A484FWZ3_COLOR</name>
<dbReference type="Proteomes" id="UP000014480">
    <property type="component" value="Unassembled WGS sequence"/>
</dbReference>
<feature type="transmembrane region" description="Helical" evidence="2">
    <location>
        <begin position="6"/>
        <end position="31"/>
    </location>
</feature>
<comment type="caution">
    <text evidence="3">The sequence shown here is derived from an EMBL/GenBank/DDBJ whole genome shotgun (WGS) entry which is preliminary data.</text>
</comment>
<feature type="region of interest" description="Disordered" evidence="1">
    <location>
        <begin position="38"/>
        <end position="66"/>
    </location>
</feature>